<dbReference type="SUPFAM" id="SSF51556">
    <property type="entry name" value="Metallo-dependent hydrolases"/>
    <property type="match status" value="1"/>
</dbReference>
<dbReference type="SUPFAM" id="SSF51338">
    <property type="entry name" value="Composite domain of metallo-dependent hydrolases"/>
    <property type="match status" value="1"/>
</dbReference>
<dbReference type="GO" id="GO:0005737">
    <property type="term" value="C:cytoplasm"/>
    <property type="evidence" value="ECO:0007669"/>
    <property type="project" value="TreeGrafter"/>
</dbReference>
<organism evidence="3 4">
    <name type="scientific">Laetiporus sulphureus 93-53</name>
    <dbReference type="NCBI Taxonomy" id="1314785"/>
    <lineage>
        <taxon>Eukaryota</taxon>
        <taxon>Fungi</taxon>
        <taxon>Dikarya</taxon>
        <taxon>Basidiomycota</taxon>
        <taxon>Agaricomycotina</taxon>
        <taxon>Agaricomycetes</taxon>
        <taxon>Polyporales</taxon>
        <taxon>Laetiporus</taxon>
    </lineage>
</organism>
<dbReference type="PANTHER" id="PTHR43668">
    <property type="entry name" value="ALLANTOINASE"/>
    <property type="match status" value="1"/>
</dbReference>
<keyword evidence="1" id="KW-0472">Membrane</keyword>
<evidence type="ECO:0000259" key="2">
    <source>
        <dbReference type="Pfam" id="PF01979"/>
    </source>
</evidence>
<name>A0A165GZP4_9APHY</name>
<dbReference type="OrthoDB" id="10258955at2759"/>
<evidence type="ECO:0000313" key="3">
    <source>
        <dbReference type="EMBL" id="KZT11049.1"/>
    </source>
</evidence>
<dbReference type="InterPro" id="IPR006680">
    <property type="entry name" value="Amidohydro-rel"/>
</dbReference>
<dbReference type="RefSeq" id="XP_040768789.1">
    <property type="nucleotide sequence ID" value="XM_040912051.1"/>
</dbReference>
<feature type="transmembrane region" description="Helical" evidence="1">
    <location>
        <begin position="21"/>
        <end position="39"/>
    </location>
</feature>
<dbReference type="InterPro" id="IPR032466">
    <property type="entry name" value="Metal_Hydrolase"/>
</dbReference>
<accession>A0A165GZP4</accession>
<feature type="domain" description="Amidohydrolase-related" evidence="2">
    <location>
        <begin position="411"/>
        <end position="503"/>
    </location>
</feature>
<dbReference type="GO" id="GO:0006145">
    <property type="term" value="P:purine nucleobase catabolic process"/>
    <property type="evidence" value="ECO:0007669"/>
    <property type="project" value="TreeGrafter"/>
</dbReference>
<keyword evidence="1" id="KW-1133">Transmembrane helix</keyword>
<dbReference type="Pfam" id="PF01979">
    <property type="entry name" value="Amidohydro_1"/>
    <property type="match status" value="1"/>
</dbReference>
<dbReference type="InParanoid" id="A0A165GZP4"/>
<protein>
    <submittedName>
        <fullName evidence="3">Carbohydrate esterase family 9 protein</fullName>
    </submittedName>
</protein>
<dbReference type="Gene3D" id="3.20.20.140">
    <property type="entry name" value="Metal-dependent hydrolases"/>
    <property type="match status" value="2"/>
</dbReference>
<evidence type="ECO:0000256" key="1">
    <source>
        <dbReference type="SAM" id="Phobius"/>
    </source>
</evidence>
<keyword evidence="1" id="KW-0812">Transmembrane</keyword>
<gene>
    <name evidence="3" type="ORF">LAESUDRAFT_755669</name>
</gene>
<dbReference type="GO" id="GO:0004038">
    <property type="term" value="F:allantoinase activity"/>
    <property type="evidence" value="ECO:0007669"/>
    <property type="project" value="TreeGrafter"/>
</dbReference>
<proteinExistence type="predicted"/>
<sequence length="949" mass="103626">MEKVTLPSYSSPPARPAKAKVLFLLLVYALLGFSIATLFRKWSFSIVDAFYPVPPHVQAALTRCRSLSLSPGPSPEFFDRRESDRYVSGTKAYLLKNAKIWTGGRNGTEIVNGDVLLDKGMIKAVGRVHRGFLQSIREDVVTIDVHGAWITPGIVDLHSHIGDASSPELEGASGDDNSFKGPIQPWLRSLDGLNTHDASYELSISGGVTTALVLPGSANAIGGQGFTIKLRKTTERSPTSMLLEPPYQINSSFPVAPGHPRWRQMKHACGENPSRVYDYTRMNTVWAFREAYNKAKEIKISQDEYCYNVFAGNYNALENKPFPEDLQWEALVDVLRGRVKVQVHCYETVDLDDIVRLSNEFQFPIAAFHHAHEAYLVPDVLKKAYDHPPAVAMFATNARYKREAYRGSEFAPRILAQNGLRVVMKSDHPVLDSRYLLYEAQQAYVYGLPENLAIAAVTSTPAEVMGMGHRIGYIREGWDADLVIWDSHPLALGATPKQVFIDGIPQLEHPYVYSKPSNFQLRPKVPNFDKEAADAIKYEGLPPLEPKEAEPDTVVFTNVKSIFVRANGSVQMLFTAQDDEPAVALVVNGTIKCTGTTASCLTSSLLADAQVIDVKGGSIAPGLATFGAPLGLVEIAGERSTQDGFIYDPLLQKVPAILGGDVALISAKDGLQFGGRDALLAYKYGVTTAITAPNQRGFYGGLSVAFSTGALNKLEEGAVLQEINALHVSVRHFGGAPSISTQIAVLRKLLMEDSKGDAGKWFDAVRRGRATLVIDADSADVIATLILLKREVEEKFDSTIKMTIAGALEAHILAQEIAHAEIGIIQMPVRPFPSVWERLRILPGHPLTEKSSISVLLEHNVTVGIGIEEAWSARNTRFDIAWAALEAGGTMSEEEAIALGSTNVEKLLGGDVEMEELRDMVVTEGGGLLDFESKVVAVISPRRKAVDLL</sequence>
<dbReference type="InterPro" id="IPR050138">
    <property type="entry name" value="DHOase/Allantoinase_Hydrolase"/>
</dbReference>
<dbReference type="Proteomes" id="UP000076871">
    <property type="component" value="Unassembled WGS sequence"/>
</dbReference>
<keyword evidence="4" id="KW-1185">Reference proteome</keyword>
<reference evidence="3 4" key="1">
    <citation type="journal article" date="2016" name="Mol. Biol. Evol.">
        <title>Comparative Genomics of Early-Diverging Mushroom-Forming Fungi Provides Insights into the Origins of Lignocellulose Decay Capabilities.</title>
        <authorList>
            <person name="Nagy L.G."/>
            <person name="Riley R."/>
            <person name="Tritt A."/>
            <person name="Adam C."/>
            <person name="Daum C."/>
            <person name="Floudas D."/>
            <person name="Sun H."/>
            <person name="Yadav J.S."/>
            <person name="Pangilinan J."/>
            <person name="Larsson K.H."/>
            <person name="Matsuura K."/>
            <person name="Barry K."/>
            <person name="Labutti K."/>
            <person name="Kuo R."/>
            <person name="Ohm R.A."/>
            <person name="Bhattacharya S.S."/>
            <person name="Shirouzu T."/>
            <person name="Yoshinaga Y."/>
            <person name="Martin F.M."/>
            <person name="Grigoriev I.V."/>
            <person name="Hibbett D.S."/>
        </authorList>
    </citation>
    <scope>NUCLEOTIDE SEQUENCE [LARGE SCALE GENOMIC DNA]</scope>
    <source>
        <strain evidence="3 4">93-53</strain>
    </source>
</reference>
<dbReference type="PANTHER" id="PTHR43668:SF5">
    <property type="entry name" value="AMIDOHYDROLASE 3 DOMAIN-CONTAINING PROTEIN"/>
    <property type="match status" value="1"/>
</dbReference>
<dbReference type="AlphaFoldDB" id="A0A165GZP4"/>
<dbReference type="GeneID" id="63829079"/>
<dbReference type="STRING" id="1314785.A0A165GZP4"/>
<dbReference type="EMBL" id="KV427608">
    <property type="protein sequence ID" value="KZT11049.1"/>
    <property type="molecule type" value="Genomic_DNA"/>
</dbReference>
<dbReference type="InterPro" id="IPR011059">
    <property type="entry name" value="Metal-dep_hydrolase_composite"/>
</dbReference>
<evidence type="ECO:0000313" key="4">
    <source>
        <dbReference type="Proteomes" id="UP000076871"/>
    </source>
</evidence>